<comment type="caution">
    <text evidence="1">The sequence shown here is derived from an EMBL/GenBank/DDBJ whole genome shotgun (WGS) entry which is preliminary data.</text>
</comment>
<dbReference type="RefSeq" id="WP_091134227.1">
    <property type="nucleotide sequence ID" value="NZ_CP023642.1"/>
</dbReference>
<name>A0ABY0LYA6_9FLAO</name>
<protein>
    <submittedName>
        <fullName evidence="1">Uncharacterized protein</fullName>
    </submittedName>
</protein>
<organism evidence="1 2">
    <name type="scientific">Flavobacterium anhuiense</name>
    <dbReference type="NCBI Taxonomy" id="459526"/>
    <lineage>
        <taxon>Bacteria</taxon>
        <taxon>Pseudomonadati</taxon>
        <taxon>Bacteroidota</taxon>
        <taxon>Flavobacteriia</taxon>
        <taxon>Flavobacteriales</taxon>
        <taxon>Flavobacteriaceae</taxon>
        <taxon>Flavobacterium</taxon>
    </lineage>
</organism>
<dbReference type="Proteomes" id="UP000199307">
    <property type="component" value="Unassembled WGS sequence"/>
</dbReference>
<keyword evidence="2" id="KW-1185">Reference proteome</keyword>
<sequence length="141" mass="16288">MEKIASNSFAEYRSALFTSNPFKIGFLLNDVIHNPDSAILVEPVKNEYWIFYTGDASFPEEKHNDIKHFQAEKIQNEVLSINDNSVDTGQWLSEMVKIEPGEFFVPTICAAINKIKNKNSIRIAIEQGEGFNRKLYFYYKK</sequence>
<gene>
    <name evidence="1" type="ORF">SAMN02927916_3388</name>
</gene>
<accession>A0ABY0LYA6</accession>
<evidence type="ECO:0000313" key="2">
    <source>
        <dbReference type="Proteomes" id="UP000199307"/>
    </source>
</evidence>
<reference evidence="1 2" key="1">
    <citation type="submission" date="2016-10" db="EMBL/GenBank/DDBJ databases">
        <authorList>
            <person name="Varghese N."/>
            <person name="Submissions S."/>
        </authorList>
    </citation>
    <scope>NUCLEOTIDE SEQUENCE [LARGE SCALE GENOMIC DNA]</scope>
    <source>
        <strain evidence="1 2">CGMCC 1.6859</strain>
    </source>
</reference>
<dbReference type="EMBL" id="FMVC01000005">
    <property type="protein sequence ID" value="SCY78772.1"/>
    <property type="molecule type" value="Genomic_DNA"/>
</dbReference>
<proteinExistence type="predicted"/>
<evidence type="ECO:0000313" key="1">
    <source>
        <dbReference type="EMBL" id="SCY78772.1"/>
    </source>
</evidence>